<dbReference type="AlphaFoldDB" id="A0A078M975"/>
<evidence type="ECO:0000256" key="1">
    <source>
        <dbReference type="SAM" id="SignalP"/>
    </source>
</evidence>
<organism evidence="3">
    <name type="scientific">Metalysinibacillus saudimassiliensis</name>
    <dbReference type="NCBI Taxonomy" id="1461583"/>
    <lineage>
        <taxon>Bacteria</taxon>
        <taxon>Bacillati</taxon>
        <taxon>Bacillota</taxon>
        <taxon>Bacilli</taxon>
        <taxon>Bacillales</taxon>
        <taxon>Caryophanaceae</taxon>
        <taxon>Metalysinibacillus</taxon>
    </lineage>
</organism>
<evidence type="ECO:0000259" key="2">
    <source>
        <dbReference type="PROSITE" id="PS51272"/>
    </source>
</evidence>
<feature type="chain" id="PRO_5001741940" evidence="1">
    <location>
        <begin position="28"/>
        <end position="640"/>
    </location>
</feature>
<dbReference type="PROSITE" id="PS51272">
    <property type="entry name" value="SLH"/>
    <property type="match status" value="2"/>
</dbReference>
<gene>
    <name evidence="3" type="primary">lytB</name>
    <name evidence="3" type="ORF">BN1050_01092</name>
</gene>
<proteinExistence type="predicted"/>
<sequence length="640" mass="70330">MKKFSNYFFIFVLLLGFLAIGSTSAKAATVNSHTEGINYLININALSPSTNTTSPVTRAQFASFITKSLNLTTEGDATFTDVAKDATNYSDISKAVKAGIVTGYTDNTFKPNEPISRVHMAVMLNRMLEYKKVPLKTAPLAFEDADKILADYQDAVAVGAALNIIQGKKGYFMPQNNATIAQAATFIVRTVKVIDPKLEVPEVKPSEKPTPPPAITGKYVVKEVQHGQLIAKSSFPTLTEARAAMANANQVVTLNDRIIEMKSGFAVTNKYIPYRSQTINDQLAVAENTELEFISSDGVNAKVSLSGQIGTVSLNDVTLYPFSLAKGRAYYANVNGELTHYLYKHSANQYYASYTIGKAPDFMKPGERYYSWNGMNFTGGGTTAEAYNYYQFLPARTKTNYTAAELDAYIMTMLRSLDANGGIWVNGAQQKNIASRSKLIGLGEPLKRIEQKYQINAMLILSLAQHESAYGMSKHAQELNNLFGLYVYDTNPLNKKFNSIEANIDELVNKFLQPNYLTPTGPYANGGAVGSKAVGFNMKYASDPFWGAKIAGHYYRAEKTMGFKDANQPYTLGLTTSALPVRTVATLHNNTPFFTYKRAGMPVAITSDNIADWYEVLSDKLHSAPIYAPKANVRIIPTTK</sequence>
<dbReference type="InterPro" id="IPR002901">
    <property type="entry name" value="MGlyc_endo_b_GlcNAc-like_dom"/>
</dbReference>
<feature type="domain" description="SLH" evidence="2">
    <location>
        <begin position="139"/>
        <end position="201"/>
    </location>
</feature>
<dbReference type="PANTHER" id="PTHR43308">
    <property type="entry name" value="OUTER MEMBRANE PROTEIN ALPHA-RELATED"/>
    <property type="match status" value="1"/>
</dbReference>
<dbReference type="InterPro" id="IPR051465">
    <property type="entry name" value="Cell_Envelope_Struct_Comp"/>
</dbReference>
<dbReference type="InterPro" id="IPR001119">
    <property type="entry name" value="SLH_dom"/>
</dbReference>
<name>A0A078M975_9BACL</name>
<protein>
    <submittedName>
        <fullName evidence="3">Putative endo-beta-N-acetylglucosaminidase</fullName>
    </submittedName>
</protein>
<dbReference type="HOGENOM" id="CLU_447356_0_0_9"/>
<dbReference type="Gene3D" id="1.10.530.10">
    <property type="match status" value="1"/>
</dbReference>
<feature type="domain" description="SLH" evidence="2">
    <location>
        <begin position="75"/>
        <end position="138"/>
    </location>
</feature>
<evidence type="ECO:0000313" key="3">
    <source>
        <dbReference type="EMBL" id="CEA01982.1"/>
    </source>
</evidence>
<dbReference type="PATRIC" id="fig|1461583.4.peg.1053"/>
<dbReference type="Pfam" id="PF01832">
    <property type="entry name" value="Glucosaminidase"/>
    <property type="match status" value="1"/>
</dbReference>
<reference evidence="3" key="1">
    <citation type="submission" date="2014-07" db="EMBL/GenBank/DDBJ databases">
        <authorList>
            <person name="Urmite Genomes Urmite Genomes"/>
        </authorList>
    </citation>
    <scope>NUCLEOTIDE SEQUENCE</scope>
    <source>
        <strain evidence="3">13S34_air</strain>
    </source>
</reference>
<accession>A0A078M975</accession>
<keyword evidence="1" id="KW-0732">Signal</keyword>
<dbReference type="GO" id="GO:0004040">
    <property type="term" value="F:amidase activity"/>
    <property type="evidence" value="ECO:0007669"/>
    <property type="project" value="InterPro"/>
</dbReference>
<dbReference type="Pfam" id="PF00395">
    <property type="entry name" value="SLH"/>
    <property type="match status" value="2"/>
</dbReference>
<dbReference type="PANTHER" id="PTHR43308:SF5">
    <property type="entry name" value="S-LAYER PROTEIN _ PEPTIDOGLYCAN ENDO-BETA-N-ACETYLGLUCOSAMINIDASE"/>
    <property type="match status" value="1"/>
</dbReference>
<feature type="signal peptide" evidence="1">
    <location>
        <begin position="1"/>
        <end position="27"/>
    </location>
</feature>
<dbReference type="EMBL" id="LN483074">
    <property type="protein sequence ID" value="CEA01982.1"/>
    <property type="molecule type" value="Genomic_DNA"/>
</dbReference>